<gene>
    <name evidence="1" type="ORF">JHL15_07705</name>
</gene>
<evidence type="ECO:0000313" key="1">
    <source>
        <dbReference type="EMBL" id="MBK1895627.1"/>
    </source>
</evidence>
<organism evidence="1 2">
    <name type="scientific">Chryseobacterium paridis</name>
    <dbReference type="NCBI Taxonomy" id="2800328"/>
    <lineage>
        <taxon>Bacteria</taxon>
        <taxon>Pseudomonadati</taxon>
        <taxon>Bacteroidota</taxon>
        <taxon>Flavobacteriia</taxon>
        <taxon>Flavobacteriales</taxon>
        <taxon>Weeksellaceae</taxon>
        <taxon>Chryseobacterium group</taxon>
        <taxon>Chryseobacterium</taxon>
    </lineage>
</organism>
<keyword evidence="2" id="KW-1185">Reference proteome</keyword>
<proteinExistence type="predicted"/>
<dbReference type="Proteomes" id="UP000628669">
    <property type="component" value="Unassembled WGS sequence"/>
</dbReference>
<reference evidence="2" key="1">
    <citation type="submission" date="2021-01" db="EMBL/GenBank/DDBJ databases">
        <title>Genome public.</title>
        <authorList>
            <person name="Liu C."/>
            <person name="Sun Q."/>
        </authorList>
    </citation>
    <scope>NUCLEOTIDE SEQUENCE [LARGE SCALE GENOMIC DNA]</scope>
    <source>
        <strain evidence="2">YIM B02567</strain>
    </source>
</reference>
<dbReference type="RefSeq" id="WP_200244748.1">
    <property type="nucleotide sequence ID" value="NZ_JAENHK010000007.1"/>
</dbReference>
<accession>A0ABS1FT67</accession>
<protein>
    <submittedName>
        <fullName evidence="1">Uncharacterized protein</fullName>
    </submittedName>
</protein>
<dbReference type="EMBL" id="JAENHK010000007">
    <property type="protein sequence ID" value="MBK1895627.1"/>
    <property type="molecule type" value="Genomic_DNA"/>
</dbReference>
<name>A0ABS1FT67_9FLAO</name>
<sequence>MNSQKLKRSIQDKHPIKNTLFEIFFEEDPFLEIPESIILEAKHAYNVYYDRYMIQETVTGAGIMGYEFLLKNLKEENGSIFIYQLKTKIGFIACFFDKDENLLGVLWNHDKKG</sequence>
<evidence type="ECO:0000313" key="2">
    <source>
        <dbReference type="Proteomes" id="UP000628669"/>
    </source>
</evidence>
<comment type="caution">
    <text evidence="1">The sequence shown here is derived from an EMBL/GenBank/DDBJ whole genome shotgun (WGS) entry which is preliminary data.</text>
</comment>